<sequence length="116" mass="13623">MKKSLTKKEIVKKRPEIDRIFKAGKKFSCPGIRLLVCPNQLENNRIVVIPVRKYGNSVQRNRIRRQVKEIWRQEKPQMQSGYDFAFIVYPGKTTAHDAQTKRIVTLCQNAGVYLYR</sequence>
<protein>
    <recommendedName>
        <fullName evidence="6 7">Ribonuclease P protein component</fullName>
        <shortName evidence="6">RNase P protein</shortName>
        <shortName evidence="6">RNaseP protein</shortName>
        <ecNumber evidence="6 7">3.1.26.5</ecNumber>
    </recommendedName>
    <alternativeName>
        <fullName evidence="6">Protein C5</fullName>
    </alternativeName>
</protein>
<dbReference type="HOGENOM" id="CLU_117179_9_4_12"/>
<dbReference type="EC" id="3.1.26.5" evidence="6 7"/>
<dbReference type="NCBIfam" id="TIGR00188">
    <property type="entry name" value="rnpA"/>
    <property type="match status" value="1"/>
</dbReference>
<proteinExistence type="inferred from homology"/>
<comment type="catalytic activity">
    <reaction evidence="6">
        <text>Endonucleolytic cleavage of RNA, removing 5'-extranucleotides from tRNA precursor.</text>
        <dbReference type="EC" id="3.1.26.5"/>
    </reaction>
</comment>
<keyword evidence="4 6" id="KW-0378">Hydrolase</keyword>
<dbReference type="RefSeq" id="WP_013738644.1">
    <property type="nucleotide sequence ID" value="NC_015436.1"/>
</dbReference>
<dbReference type="GO" id="GO:0030677">
    <property type="term" value="C:ribonuclease P complex"/>
    <property type="evidence" value="ECO:0007669"/>
    <property type="project" value="TreeGrafter"/>
</dbReference>
<dbReference type="PANTHER" id="PTHR33992">
    <property type="entry name" value="RIBONUCLEASE P PROTEIN COMPONENT"/>
    <property type="match status" value="1"/>
</dbReference>
<dbReference type="Gene3D" id="3.30.230.10">
    <property type="match status" value="1"/>
</dbReference>
<organism evidence="8 9">
    <name type="scientific">Parasphaerochaeta coccoides (strain ATCC BAA-1237 / DSM 17374 / SPN1)</name>
    <name type="common">Sphaerochaeta coccoides</name>
    <dbReference type="NCBI Taxonomy" id="760011"/>
    <lineage>
        <taxon>Bacteria</taxon>
        <taxon>Pseudomonadati</taxon>
        <taxon>Spirochaetota</taxon>
        <taxon>Spirochaetia</taxon>
        <taxon>Spirochaetales</taxon>
        <taxon>Sphaerochaetaceae</taxon>
        <taxon>Parasphaerochaeta</taxon>
    </lineage>
</organism>
<dbReference type="STRING" id="760011.Spico_0006"/>
<dbReference type="eggNOG" id="COG0594">
    <property type="taxonomic scope" value="Bacteria"/>
</dbReference>
<evidence type="ECO:0000256" key="7">
    <source>
        <dbReference type="NCBIfam" id="TIGR00188"/>
    </source>
</evidence>
<reference evidence="8 9" key="2">
    <citation type="journal article" date="2012" name="Stand. Genomic Sci.">
        <title>Complete genome sequence of the termite hindgut bacterium Spirochaeta coccoides type strain (SPN1(T)), reclassification in the genus Sphaerochaeta as Sphaerochaeta coccoides comb. nov. and emendations of the family Spirochaetaceae and the genus Sphaerochaeta.</title>
        <authorList>
            <person name="Abt B."/>
            <person name="Han C."/>
            <person name="Scheuner C."/>
            <person name="Lu M."/>
            <person name="Lapidus A."/>
            <person name="Nolan M."/>
            <person name="Lucas S."/>
            <person name="Hammon N."/>
            <person name="Deshpande S."/>
            <person name="Cheng J.F."/>
            <person name="Tapia R."/>
            <person name="Goodwin L.A."/>
            <person name="Pitluck S."/>
            <person name="Liolios K."/>
            <person name="Pagani I."/>
            <person name="Ivanova N."/>
            <person name="Mavromatis K."/>
            <person name="Mikhailova N."/>
            <person name="Huntemann M."/>
            <person name="Pati A."/>
            <person name="Chen A."/>
            <person name="Palaniappan K."/>
            <person name="Land M."/>
            <person name="Hauser L."/>
            <person name="Brambilla E.M."/>
            <person name="Rohde M."/>
            <person name="Spring S."/>
            <person name="Gronow S."/>
            <person name="Goker M."/>
            <person name="Woyke T."/>
            <person name="Bristow J."/>
            <person name="Eisen J.A."/>
            <person name="Markowitz V."/>
            <person name="Hugenholtz P."/>
            <person name="Kyrpides N.C."/>
            <person name="Klenk H.P."/>
            <person name="Detter J.C."/>
        </authorList>
    </citation>
    <scope>NUCLEOTIDE SEQUENCE [LARGE SCALE GENOMIC DNA]</scope>
    <source>
        <strain evidence="9">ATCC BAA-1237 / DSM 17374 / SPN1</strain>
    </source>
</reference>
<evidence type="ECO:0000256" key="3">
    <source>
        <dbReference type="ARBA" id="ARBA00022759"/>
    </source>
</evidence>
<dbReference type="GO" id="GO:0004526">
    <property type="term" value="F:ribonuclease P activity"/>
    <property type="evidence" value="ECO:0007669"/>
    <property type="project" value="UniProtKB-UniRule"/>
</dbReference>
<evidence type="ECO:0000313" key="8">
    <source>
        <dbReference type="EMBL" id="AEC01248.1"/>
    </source>
</evidence>
<keyword evidence="1 6" id="KW-0819">tRNA processing</keyword>
<keyword evidence="2 6" id="KW-0540">Nuclease</keyword>
<dbReference type="PANTHER" id="PTHR33992:SF1">
    <property type="entry name" value="RIBONUCLEASE P PROTEIN COMPONENT"/>
    <property type="match status" value="1"/>
</dbReference>
<gene>
    <name evidence="6" type="primary">rnpA</name>
    <name evidence="8" type="ordered locus">Spico_0006</name>
</gene>
<evidence type="ECO:0000256" key="4">
    <source>
        <dbReference type="ARBA" id="ARBA00022801"/>
    </source>
</evidence>
<dbReference type="HAMAP" id="MF_00227">
    <property type="entry name" value="RNase_P"/>
    <property type="match status" value="1"/>
</dbReference>
<dbReference type="OrthoDB" id="9810867at2"/>
<evidence type="ECO:0000256" key="6">
    <source>
        <dbReference type="HAMAP-Rule" id="MF_00227"/>
    </source>
</evidence>
<keyword evidence="9" id="KW-1185">Reference proteome</keyword>
<evidence type="ECO:0000256" key="5">
    <source>
        <dbReference type="ARBA" id="ARBA00022884"/>
    </source>
</evidence>
<name>F4GI89_PARC1</name>
<dbReference type="KEGG" id="scc:Spico_0006"/>
<keyword evidence="3 6" id="KW-0255">Endonuclease</keyword>
<comment type="similarity">
    <text evidence="6">Belongs to the RnpA family.</text>
</comment>
<keyword evidence="5 6" id="KW-0694">RNA-binding</keyword>
<dbReference type="GO" id="GO:0042781">
    <property type="term" value="F:3'-tRNA processing endoribonuclease activity"/>
    <property type="evidence" value="ECO:0007669"/>
    <property type="project" value="TreeGrafter"/>
</dbReference>
<reference evidence="9" key="1">
    <citation type="submission" date="2011-04" db="EMBL/GenBank/DDBJ databases">
        <title>The complete genome of Spirochaeta coccoides DSM 17374.</title>
        <authorList>
            <person name="Lucas S."/>
            <person name="Copeland A."/>
            <person name="Lapidus A."/>
            <person name="Bruce D."/>
            <person name="Goodwin L."/>
            <person name="Pitluck S."/>
            <person name="Peters L."/>
            <person name="Kyrpides N."/>
            <person name="Mavromatis K."/>
            <person name="Pagani I."/>
            <person name="Ivanova N."/>
            <person name="Ovchinnikova G."/>
            <person name="Lu M."/>
            <person name="Detter J.C."/>
            <person name="Tapia R."/>
            <person name="Han C."/>
            <person name="Land M."/>
            <person name="Hauser L."/>
            <person name="Markowitz V."/>
            <person name="Cheng J.-F."/>
            <person name="Hugenholtz P."/>
            <person name="Woyke T."/>
            <person name="Wu D."/>
            <person name="Spring S."/>
            <person name="Schroeder M."/>
            <person name="Brambilla E."/>
            <person name="Klenk H.-P."/>
            <person name="Eisen J.A."/>
        </authorList>
    </citation>
    <scope>NUCLEOTIDE SEQUENCE [LARGE SCALE GENOMIC DNA]</scope>
    <source>
        <strain evidence="9">ATCC BAA-1237 / DSM 17374 / SPN1</strain>
    </source>
</reference>
<dbReference type="SUPFAM" id="SSF54211">
    <property type="entry name" value="Ribosomal protein S5 domain 2-like"/>
    <property type="match status" value="1"/>
</dbReference>
<dbReference type="InterPro" id="IPR020568">
    <property type="entry name" value="Ribosomal_Su5_D2-typ_SF"/>
</dbReference>
<dbReference type="GO" id="GO:0001682">
    <property type="term" value="P:tRNA 5'-leader removal"/>
    <property type="evidence" value="ECO:0007669"/>
    <property type="project" value="UniProtKB-UniRule"/>
</dbReference>
<dbReference type="AlphaFoldDB" id="F4GI89"/>
<evidence type="ECO:0000313" key="9">
    <source>
        <dbReference type="Proteomes" id="UP000007939"/>
    </source>
</evidence>
<comment type="function">
    <text evidence="6">RNaseP catalyzes the removal of the 5'-leader sequence from pre-tRNA to produce the mature 5'-terminus. It can also cleave other RNA substrates such as 4.5S RNA. The protein component plays an auxiliary but essential role in vivo by binding to the 5'-leader sequence and broadening the substrate specificity of the ribozyme.</text>
</comment>
<dbReference type="InterPro" id="IPR014721">
    <property type="entry name" value="Ribsml_uS5_D2-typ_fold_subgr"/>
</dbReference>
<dbReference type="Proteomes" id="UP000007939">
    <property type="component" value="Chromosome"/>
</dbReference>
<dbReference type="EMBL" id="CP002659">
    <property type="protein sequence ID" value="AEC01248.1"/>
    <property type="molecule type" value="Genomic_DNA"/>
</dbReference>
<accession>F4GI89</accession>
<evidence type="ECO:0000256" key="2">
    <source>
        <dbReference type="ARBA" id="ARBA00022722"/>
    </source>
</evidence>
<dbReference type="GO" id="GO:0000049">
    <property type="term" value="F:tRNA binding"/>
    <property type="evidence" value="ECO:0007669"/>
    <property type="project" value="UniProtKB-UniRule"/>
</dbReference>
<comment type="subunit">
    <text evidence="6">Consists of a catalytic RNA component (M1 or rnpB) and a protein subunit.</text>
</comment>
<evidence type="ECO:0000256" key="1">
    <source>
        <dbReference type="ARBA" id="ARBA00022694"/>
    </source>
</evidence>
<dbReference type="InterPro" id="IPR000100">
    <property type="entry name" value="RNase_P"/>
</dbReference>
<dbReference type="Pfam" id="PF00825">
    <property type="entry name" value="Ribonuclease_P"/>
    <property type="match status" value="1"/>
</dbReference>